<protein>
    <submittedName>
        <fullName evidence="2">Uncharacterized protein</fullName>
    </submittedName>
</protein>
<dbReference type="AlphaFoldDB" id="A0A3S5C6K8"/>
<feature type="compositionally biased region" description="Basic residues" evidence="1">
    <location>
        <begin position="35"/>
        <end position="48"/>
    </location>
</feature>
<name>A0A3S5C6K8_9PLAT</name>
<reference evidence="2" key="1">
    <citation type="submission" date="2018-11" db="EMBL/GenBank/DDBJ databases">
        <authorList>
            <consortium name="Pathogen Informatics"/>
        </authorList>
    </citation>
    <scope>NUCLEOTIDE SEQUENCE</scope>
</reference>
<evidence type="ECO:0000313" key="3">
    <source>
        <dbReference type="Proteomes" id="UP000784294"/>
    </source>
</evidence>
<gene>
    <name evidence="2" type="ORF">PXEA_LOCUS32170</name>
</gene>
<feature type="region of interest" description="Disordered" evidence="1">
    <location>
        <begin position="24"/>
        <end position="57"/>
    </location>
</feature>
<evidence type="ECO:0000256" key="1">
    <source>
        <dbReference type="SAM" id="MobiDB-lite"/>
    </source>
</evidence>
<organism evidence="2 3">
    <name type="scientific">Protopolystoma xenopodis</name>
    <dbReference type="NCBI Taxonomy" id="117903"/>
    <lineage>
        <taxon>Eukaryota</taxon>
        <taxon>Metazoa</taxon>
        <taxon>Spiralia</taxon>
        <taxon>Lophotrochozoa</taxon>
        <taxon>Platyhelminthes</taxon>
        <taxon>Monogenea</taxon>
        <taxon>Polyopisthocotylea</taxon>
        <taxon>Polystomatidea</taxon>
        <taxon>Polystomatidae</taxon>
        <taxon>Protopolystoma</taxon>
    </lineage>
</organism>
<feature type="compositionally biased region" description="Polar residues" evidence="1">
    <location>
        <begin position="24"/>
        <end position="34"/>
    </location>
</feature>
<evidence type="ECO:0000313" key="2">
    <source>
        <dbReference type="EMBL" id="VEL38730.1"/>
    </source>
</evidence>
<comment type="caution">
    <text evidence="2">The sequence shown here is derived from an EMBL/GenBank/DDBJ whole genome shotgun (WGS) entry which is preliminary data.</text>
</comment>
<keyword evidence="3" id="KW-1185">Reference proteome</keyword>
<proteinExistence type="predicted"/>
<dbReference type="Proteomes" id="UP000784294">
    <property type="component" value="Unassembled WGS sequence"/>
</dbReference>
<accession>A0A3S5C6K8</accession>
<dbReference type="EMBL" id="CAAALY010258806">
    <property type="protein sequence ID" value="VEL38730.1"/>
    <property type="molecule type" value="Genomic_DNA"/>
</dbReference>
<sequence>MSRLFVTCHYVFDIAPAGPTYCNSGSRAGETQRTQAKHAKQRHNRGKQRRDDVEAHPRNLNTTTLPWCLTSANRRAGLRCQLGSGPAASLERVGEGRTSQPMLRGGCERKGRIQDQPTYVCLERGRCGKRRGRILLRVLPRVGLLLASLFQPFLPPSLDLSSLGAKRPAVSTNRCLAGEWGVTSINCLSLSLPRRRGANPECVFSLGHLIGGHTDQAGNPQSDR</sequence>